<comment type="caution">
    <text evidence="2">The sequence shown here is derived from an EMBL/GenBank/DDBJ whole genome shotgun (WGS) entry which is preliminary data.</text>
</comment>
<evidence type="ECO:0000313" key="3">
    <source>
        <dbReference type="Proteomes" id="UP001451303"/>
    </source>
</evidence>
<keyword evidence="3" id="KW-1185">Reference proteome</keyword>
<evidence type="ECO:0000313" key="2">
    <source>
        <dbReference type="EMBL" id="KAL0469000.1"/>
    </source>
</evidence>
<protein>
    <submittedName>
        <fullName evidence="2">Uncharacterized protein</fullName>
    </submittedName>
</protein>
<organism evidence="2 3">
    <name type="scientific">Neurospora intermedia</name>
    <dbReference type="NCBI Taxonomy" id="5142"/>
    <lineage>
        <taxon>Eukaryota</taxon>
        <taxon>Fungi</taxon>
        <taxon>Dikarya</taxon>
        <taxon>Ascomycota</taxon>
        <taxon>Pezizomycotina</taxon>
        <taxon>Sordariomycetes</taxon>
        <taxon>Sordariomycetidae</taxon>
        <taxon>Sordariales</taxon>
        <taxon>Sordariaceae</taxon>
        <taxon>Neurospora</taxon>
    </lineage>
</organism>
<feature type="region of interest" description="Disordered" evidence="1">
    <location>
        <begin position="1"/>
        <end position="48"/>
    </location>
</feature>
<proteinExistence type="predicted"/>
<dbReference type="Proteomes" id="UP001451303">
    <property type="component" value="Unassembled WGS sequence"/>
</dbReference>
<sequence length="263" mass="30125">MPNIEYDEDKADPSALPASSPDMEPIIETSKDDFRPPKKRRVEEERSEAANVFTPYLFMPDDKIEEDRSRDDPPARLVPPPNMFTPYVFGDESLGQDSDANEDIDYWRDSLAPKQRLRFALKKLLDCESNQALVIISKHKTILRPLWLKQYWVKGQLVTSNLKWEQNGPKTCTKCETIDNYGPFAECVAGGRAVHGGACFSCYYKGEGKGCSLRIAHEQSEKKARYDQSGVPFSAKTIRNTSTRDLEKALRWIQKELRIREED</sequence>
<reference evidence="2 3" key="1">
    <citation type="submission" date="2023-09" db="EMBL/GenBank/DDBJ databases">
        <title>Multi-omics analysis of a traditional fermented food reveals byproduct-associated fungal strains for waste-to-food upcycling.</title>
        <authorList>
            <consortium name="Lawrence Berkeley National Laboratory"/>
            <person name="Rekdal V.M."/>
            <person name="Villalobos-Escobedo J.M."/>
            <person name="Rodriguez-Valeron N."/>
            <person name="Garcia M.O."/>
            <person name="Vasquez D.P."/>
            <person name="Damayanti I."/>
            <person name="Sorensen P.M."/>
            <person name="Baidoo E.E."/>
            <person name="De Carvalho A.C."/>
            <person name="Riley R."/>
            <person name="Lipzen A."/>
            <person name="He G."/>
            <person name="Yan M."/>
            <person name="Haridas S."/>
            <person name="Daum C."/>
            <person name="Yoshinaga Y."/>
            <person name="Ng V."/>
            <person name="Grigoriev I.V."/>
            <person name="Munk R."/>
            <person name="Nuraida L."/>
            <person name="Wijaya C.H."/>
            <person name="Morales P.-C."/>
            <person name="Keasling J.D."/>
        </authorList>
    </citation>
    <scope>NUCLEOTIDE SEQUENCE [LARGE SCALE GENOMIC DNA]</scope>
    <source>
        <strain evidence="2 3">FGSC 2613</strain>
    </source>
</reference>
<name>A0ABR3D8K0_NEUIN</name>
<dbReference type="EMBL" id="JAVLET010000006">
    <property type="protein sequence ID" value="KAL0469000.1"/>
    <property type="molecule type" value="Genomic_DNA"/>
</dbReference>
<dbReference type="Pfam" id="PF12511">
    <property type="entry name" value="DUF3716"/>
    <property type="match status" value="1"/>
</dbReference>
<feature type="compositionally biased region" description="Acidic residues" evidence="1">
    <location>
        <begin position="1"/>
        <end position="10"/>
    </location>
</feature>
<accession>A0ABR3D8K0</accession>
<dbReference type="InterPro" id="IPR022190">
    <property type="entry name" value="DUF3716"/>
</dbReference>
<feature type="compositionally biased region" description="Basic and acidic residues" evidence="1">
    <location>
        <begin position="29"/>
        <end position="48"/>
    </location>
</feature>
<evidence type="ECO:0000256" key="1">
    <source>
        <dbReference type="SAM" id="MobiDB-lite"/>
    </source>
</evidence>
<gene>
    <name evidence="2" type="ORF">QR685DRAFT_598651</name>
</gene>